<evidence type="ECO:0000313" key="2">
    <source>
        <dbReference type="EMBL" id="TLD02387.1"/>
    </source>
</evidence>
<dbReference type="InterPro" id="IPR013096">
    <property type="entry name" value="Cupin_2"/>
</dbReference>
<dbReference type="InterPro" id="IPR014710">
    <property type="entry name" value="RmlC-like_jellyroll"/>
</dbReference>
<gene>
    <name evidence="2" type="ORF">DSM106044_00769</name>
</gene>
<dbReference type="PANTHER" id="PTHR43346">
    <property type="entry name" value="LIGAND BINDING DOMAIN PROTEIN, PUTATIVE (AFU_ORTHOLOGUE AFUA_6G14370)-RELATED"/>
    <property type="match status" value="1"/>
</dbReference>
<dbReference type="Proteomes" id="UP000306509">
    <property type="component" value="Unassembled WGS sequence"/>
</dbReference>
<comment type="caution">
    <text evidence="2">The sequence shown here is derived from an EMBL/GenBank/DDBJ whole genome shotgun (WGS) entry which is preliminary data.</text>
</comment>
<evidence type="ECO:0000259" key="1">
    <source>
        <dbReference type="Pfam" id="PF07883"/>
    </source>
</evidence>
<keyword evidence="2" id="KW-0413">Isomerase</keyword>
<evidence type="ECO:0000313" key="3">
    <source>
        <dbReference type="Proteomes" id="UP000306509"/>
    </source>
</evidence>
<dbReference type="Gene3D" id="2.60.120.10">
    <property type="entry name" value="Jelly Rolls"/>
    <property type="match status" value="1"/>
</dbReference>
<reference evidence="2 3" key="1">
    <citation type="journal article" date="2019" name="Anaerobe">
        <title>Detection of Robinsoniella peoriensis in multiple bone samples of a trauma patient.</title>
        <authorList>
            <person name="Schrottner P."/>
            <person name="Hartwich K."/>
            <person name="Bunk B."/>
            <person name="Schober I."/>
            <person name="Helbig S."/>
            <person name="Rudolph W.W."/>
            <person name="Gunzer F."/>
        </authorList>
    </citation>
    <scope>NUCLEOTIDE SEQUENCE [LARGE SCALE GENOMIC DNA]</scope>
    <source>
        <strain evidence="2 3">DSM 106044</strain>
    </source>
</reference>
<feature type="domain" description="Cupin type-2" evidence="1">
    <location>
        <begin position="45"/>
        <end position="119"/>
    </location>
</feature>
<name>A0A4U8QBJ7_9FIRM</name>
<dbReference type="AlphaFoldDB" id="A0A4U8QBJ7"/>
<accession>A0A4U8QBJ7</accession>
<dbReference type="CDD" id="cd02223">
    <property type="entry name" value="cupin_Bh2720-like"/>
    <property type="match status" value="1"/>
</dbReference>
<dbReference type="STRING" id="180332.GCA_000797495_01236"/>
<organism evidence="2 3">
    <name type="scientific">Robinsoniella peoriensis</name>
    <dbReference type="NCBI Taxonomy" id="180332"/>
    <lineage>
        <taxon>Bacteria</taxon>
        <taxon>Bacillati</taxon>
        <taxon>Bacillota</taxon>
        <taxon>Clostridia</taxon>
        <taxon>Lachnospirales</taxon>
        <taxon>Lachnospiraceae</taxon>
        <taxon>Robinsoniella</taxon>
    </lineage>
</organism>
<dbReference type="GO" id="GO:0016853">
    <property type="term" value="F:isomerase activity"/>
    <property type="evidence" value="ECO:0007669"/>
    <property type="project" value="UniProtKB-KW"/>
</dbReference>
<dbReference type="SUPFAM" id="SSF51182">
    <property type="entry name" value="RmlC-like cupins"/>
    <property type="match status" value="1"/>
</dbReference>
<sequence>MNNNCCMRQTDYGPNPCILRVEEMAEQNKNFRTAVWTGCHVQMTLMCIPPCEDIGWEMHPDTDQIIRVEHGKAIVMMGSCKGRPEFQNEMCPGDAVFIPAGTWHNIMNPERCPLKLSSVYAPPRHPWGTVHQTKMDANKRENNASCQW</sequence>
<protein>
    <submittedName>
        <fullName evidence="2">Putative mannose-6-phosphate isomerase</fullName>
    </submittedName>
</protein>
<dbReference type="RefSeq" id="WP_138001819.1">
    <property type="nucleotide sequence ID" value="NZ_JBHTNY010000031.1"/>
</dbReference>
<proteinExistence type="predicted"/>
<keyword evidence="3" id="KW-1185">Reference proteome</keyword>
<dbReference type="EMBL" id="QGQD01000017">
    <property type="protein sequence ID" value="TLD02387.1"/>
    <property type="molecule type" value="Genomic_DNA"/>
</dbReference>
<dbReference type="InterPro" id="IPR052538">
    <property type="entry name" value="Flavonoid_dioxygenase-like"/>
</dbReference>
<dbReference type="Pfam" id="PF07883">
    <property type="entry name" value="Cupin_2"/>
    <property type="match status" value="1"/>
</dbReference>
<dbReference type="PANTHER" id="PTHR43346:SF1">
    <property type="entry name" value="QUERCETIN 2,3-DIOXYGENASE-RELATED"/>
    <property type="match status" value="1"/>
</dbReference>
<dbReference type="InterPro" id="IPR011051">
    <property type="entry name" value="RmlC_Cupin_sf"/>
</dbReference>